<dbReference type="EMBL" id="CP151407">
    <property type="protein sequence ID" value="WZJ23336.1"/>
    <property type="molecule type" value="Genomic_DNA"/>
</dbReference>
<keyword evidence="2" id="KW-1185">Reference proteome</keyword>
<keyword evidence="1" id="KW-0614">Plasmid</keyword>
<dbReference type="Proteomes" id="UP001479520">
    <property type="component" value="Plasmid unnamed1"/>
</dbReference>
<sequence>MFRTALPVVISEPDIDAALDHLRTLPYRPNPPRPWDRQRLLAMLREAIGKSPKIGQVFDVAPGVFAIIKPFGVDLAGADAHDCATRLQVWLAIRHGGTDPKQVTKL</sequence>
<accession>A0ABZ2XL51</accession>
<evidence type="ECO:0000313" key="2">
    <source>
        <dbReference type="Proteomes" id="UP001479520"/>
    </source>
</evidence>
<geneLocation type="plasmid" evidence="1 2">
    <name>unnamed1</name>
</geneLocation>
<evidence type="ECO:0000313" key="1">
    <source>
        <dbReference type="EMBL" id="WZJ23336.1"/>
    </source>
</evidence>
<organism evidence="1 2">
    <name type="scientific">Azonexus hydrophilus</name>
    <dbReference type="NCBI Taxonomy" id="418702"/>
    <lineage>
        <taxon>Bacteria</taxon>
        <taxon>Pseudomonadati</taxon>
        <taxon>Pseudomonadota</taxon>
        <taxon>Betaproteobacteria</taxon>
        <taxon>Rhodocyclales</taxon>
        <taxon>Azonexaceae</taxon>
        <taxon>Azonexus</taxon>
    </lineage>
</organism>
<protein>
    <submittedName>
        <fullName evidence="1">Uncharacterized protein</fullName>
    </submittedName>
</protein>
<proteinExistence type="predicted"/>
<dbReference type="RefSeq" id="WP_341744675.1">
    <property type="nucleotide sequence ID" value="NZ_CP151407.1"/>
</dbReference>
<reference evidence="1 2" key="1">
    <citation type="submission" date="2024-04" db="EMBL/GenBank/DDBJ databases">
        <title>Dissimilatory iodate-reducing microorganisms contribute to the enrichment of iodine in groundwater.</title>
        <authorList>
            <person name="Jiang Z."/>
        </authorList>
    </citation>
    <scope>NUCLEOTIDE SEQUENCE [LARGE SCALE GENOMIC DNA]</scope>
    <source>
        <strain evidence="1 2">NCP973</strain>
        <plasmid evidence="1 2">unnamed1</plasmid>
    </source>
</reference>
<name>A0ABZ2XL51_9RHOO</name>
<gene>
    <name evidence="1" type="ORF">AADV58_18170</name>
</gene>